<dbReference type="Proteomes" id="UP000636918">
    <property type="component" value="Unassembled WGS sequence"/>
</dbReference>
<keyword evidence="1" id="KW-0732">Signal</keyword>
<organism evidence="2 3">
    <name type="scientific">Nocardioides baculatus</name>
    <dbReference type="NCBI Taxonomy" id="2801337"/>
    <lineage>
        <taxon>Bacteria</taxon>
        <taxon>Bacillati</taxon>
        <taxon>Actinomycetota</taxon>
        <taxon>Actinomycetes</taxon>
        <taxon>Propionibacteriales</taxon>
        <taxon>Nocardioidaceae</taxon>
        <taxon>Nocardioides</taxon>
    </lineage>
</organism>
<feature type="signal peptide" evidence="1">
    <location>
        <begin position="1"/>
        <end position="26"/>
    </location>
</feature>
<name>A0ABS1LA66_9ACTN</name>
<protein>
    <recommendedName>
        <fullName evidence="4">Sensor domain-containing protein</fullName>
    </recommendedName>
</protein>
<evidence type="ECO:0000313" key="3">
    <source>
        <dbReference type="Proteomes" id="UP000636918"/>
    </source>
</evidence>
<reference evidence="2 3" key="1">
    <citation type="submission" date="2021-01" db="EMBL/GenBank/DDBJ databases">
        <title>Genome seq and assembly of Nocardiodes sp. G10.</title>
        <authorList>
            <person name="Chhetri G."/>
        </authorList>
    </citation>
    <scope>NUCLEOTIDE SEQUENCE [LARGE SCALE GENOMIC DNA]</scope>
    <source>
        <strain evidence="2 3">G10</strain>
    </source>
</reference>
<accession>A0ABS1LA66</accession>
<proteinExistence type="predicted"/>
<comment type="caution">
    <text evidence="2">The sequence shown here is derived from an EMBL/GenBank/DDBJ whole genome shotgun (WGS) entry which is preliminary data.</text>
</comment>
<evidence type="ECO:0008006" key="4">
    <source>
        <dbReference type="Google" id="ProtNLM"/>
    </source>
</evidence>
<dbReference type="EMBL" id="JAERSG010000004">
    <property type="protein sequence ID" value="MBL0748591.1"/>
    <property type="molecule type" value="Genomic_DNA"/>
</dbReference>
<feature type="chain" id="PRO_5046426525" description="Sensor domain-containing protein" evidence="1">
    <location>
        <begin position="27"/>
        <end position="200"/>
    </location>
</feature>
<sequence length="200" mass="21084">MTRTTLSLAGSLATALLLVTAPASQAAVTAKDAPKQEDIVTAFPELADGQFSTEKVKNIGQPGKTCDAIVRVKVKSGSYTTGSSTTTVYPIVLTSAVEMKSEAKAKAYMATYRKYAKKCTTYTEPTTSSTVTVSKGKTFRFGDESLTVDTQSAFDTSTNYSSSVLTRDGKRISTIVVVDDAAVPASSVKPLAKVAAKKLK</sequence>
<keyword evidence="3" id="KW-1185">Reference proteome</keyword>
<evidence type="ECO:0000256" key="1">
    <source>
        <dbReference type="SAM" id="SignalP"/>
    </source>
</evidence>
<dbReference type="RefSeq" id="WP_201937347.1">
    <property type="nucleotide sequence ID" value="NZ_JAERSG010000004.1"/>
</dbReference>
<gene>
    <name evidence="2" type="ORF">JI751_13315</name>
</gene>
<evidence type="ECO:0000313" key="2">
    <source>
        <dbReference type="EMBL" id="MBL0748591.1"/>
    </source>
</evidence>